<evidence type="ECO:0000256" key="2">
    <source>
        <dbReference type="ARBA" id="ARBA00023125"/>
    </source>
</evidence>
<dbReference type="SUPFAM" id="SSF46894">
    <property type="entry name" value="C-terminal effector domain of the bipartite response regulators"/>
    <property type="match status" value="1"/>
</dbReference>
<dbReference type="InterPro" id="IPR000792">
    <property type="entry name" value="Tscrpt_reg_LuxR_C"/>
</dbReference>
<dbReference type="PRINTS" id="PR00038">
    <property type="entry name" value="HTHLUXR"/>
</dbReference>
<dbReference type="RefSeq" id="WP_380509504.1">
    <property type="nucleotide sequence ID" value="NZ_JBHEZX010000006.1"/>
</dbReference>
<evidence type="ECO:0000256" key="3">
    <source>
        <dbReference type="ARBA" id="ARBA00023163"/>
    </source>
</evidence>
<dbReference type="Gene3D" id="1.10.10.10">
    <property type="entry name" value="Winged helix-like DNA-binding domain superfamily/Winged helix DNA-binding domain"/>
    <property type="match status" value="1"/>
</dbReference>
<feature type="region of interest" description="Disordered" evidence="5">
    <location>
        <begin position="157"/>
        <end position="183"/>
    </location>
</feature>
<evidence type="ECO:0000259" key="6">
    <source>
        <dbReference type="PROSITE" id="PS50043"/>
    </source>
</evidence>
<proteinExistence type="predicted"/>
<dbReference type="CDD" id="cd06170">
    <property type="entry name" value="LuxR_C_like"/>
    <property type="match status" value="1"/>
</dbReference>
<evidence type="ECO:0000313" key="8">
    <source>
        <dbReference type="EMBL" id="MFC1410915.1"/>
    </source>
</evidence>
<dbReference type="Proteomes" id="UP001592530">
    <property type="component" value="Unassembled WGS sequence"/>
</dbReference>
<dbReference type="Pfam" id="PF00196">
    <property type="entry name" value="GerE"/>
    <property type="match status" value="1"/>
</dbReference>
<evidence type="ECO:0000256" key="1">
    <source>
        <dbReference type="ARBA" id="ARBA00023015"/>
    </source>
</evidence>
<dbReference type="Gene3D" id="3.40.50.2300">
    <property type="match status" value="1"/>
</dbReference>
<evidence type="ECO:0000313" key="10">
    <source>
        <dbReference type="Proteomes" id="UP001592530"/>
    </source>
</evidence>
<protein>
    <submittedName>
        <fullName evidence="8">LuxR C-terminal-related transcriptional regulator</fullName>
    </submittedName>
</protein>
<dbReference type="InterPro" id="IPR016032">
    <property type="entry name" value="Sig_transdc_resp-reg_C-effctor"/>
</dbReference>
<dbReference type="EMBL" id="JBHEZX010000006">
    <property type="protein sequence ID" value="MFC1410915.1"/>
    <property type="molecule type" value="Genomic_DNA"/>
</dbReference>
<evidence type="ECO:0000259" key="7">
    <source>
        <dbReference type="PROSITE" id="PS50110"/>
    </source>
</evidence>
<evidence type="ECO:0000313" key="11">
    <source>
        <dbReference type="Proteomes" id="UP001592582"/>
    </source>
</evidence>
<dbReference type="PANTHER" id="PTHR44688:SF16">
    <property type="entry name" value="DNA-BINDING TRANSCRIPTIONAL ACTIVATOR DEVR_DOSR"/>
    <property type="match status" value="1"/>
</dbReference>
<dbReference type="EMBL" id="JBHEZY010000003">
    <property type="protein sequence ID" value="MFC1431090.1"/>
    <property type="molecule type" value="Genomic_DNA"/>
</dbReference>
<keyword evidence="3" id="KW-0804">Transcription</keyword>
<name>A0ABV6VB27_9ACTN</name>
<comment type="caution">
    <text evidence="8">The sequence shown here is derived from an EMBL/GenBank/DDBJ whole genome shotgun (WGS) entry which is preliminary data.</text>
</comment>
<dbReference type="PANTHER" id="PTHR44688">
    <property type="entry name" value="DNA-BINDING TRANSCRIPTIONAL ACTIVATOR DEVR_DOSR"/>
    <property type="match status" value="1"/>
</dbReference>
<gene>
    <name evidence="9" type="ORF">ACEZDB_10545</name>
    <name evidence="8" type="ORF">ACEZDG_16755</name>
</gene>
<dbReference type="PROSITE" id="PS50110">
    <property type="entry name" value="RESPONSE_REGULATORY"/>
    <property type="match status" value="1"/>
</dbReference>
<dbReference type="PROSITE" id="PS50043">
    <property type="entry name" value="HTH_LUXR_2"/>
    <property type="match status" value="1"/>
</dbReference>
<sequence length="258" mass="26664">MRTIHDGLLDGEDPPERDVRVLLADPDPIARHVLAHALRRAGGIELVAVSSDRTGMRDRPGGRLDAALLATDARESLVGLLDVWTAQRVPVLLIGTGWTPERLAAAMAAGSSGCLVKDIATDRLGAAVRAVASGHLVLSPELLNVYAAGAAGASAHRSRPGARAAGPGQAAARGQAADGSQEAGPRALLTHREREVLEILAEGLSTAEAARQLGVSPATVKSHVSHCLTKLGARNRLEAVMMVRPSAAGDDPHHCPAA</sequence>
<dbReference type="Proteomes" id="UP001592582">
    <property type="component" value="Unassembled WGS sequence"/>
</dbReference>
<feature type="domain" description="HTH luxR-type" evidence="6">
    <location>
        <begin position="182"/>
        <end position="247"/>
    </location>
</feature>
<accession>A0ABV6VB27</accession>
<feature type="domain" description="Response regulatory" evidence="7">
    <location>
        <begin position="20"/>
        <end position="132"/>
    </location>
</feature>
<keyword evidence="2" id="KW-0238">DNA-binding</keyword>
<organism evidence="8 11">
    <name type="scientific">Streptacidiphilus alkalitolerans</name>
    <dbReference type="NCBI Taxonomy" id="3342712"/>
    <lineage>
        <taxon>Bacteria</taxon>
        <taxon>Bacillati</taxon>
        <taxon>Actinomycetota</taxon>
        <taxon>Actinomycetes</taxon>
        <taxon>Kitasatosporales</taxon>
        <taxon>Streptomycetaceae</taxon>
        <taxon>Streptacidiphilus</taxon>
    </lineage>
</organism>
<evidence type="ECO:0000313" key="9">
    <source>
        <dbReference type="EMBL" id="MFC1431090.1"/>
    </source>
</evidence>
<dbReference type="InterPro" id="IPR011006">
    <property type="entry name" value="CheY-like_superfamily"/>
</dbReference>
<dbReference type="SUPFAM" id="SSF52172">
    <property type="entry name" value="CheY-like"/>
    <property type="match status" value="1"/>
</dbReference>
<keyword evidence="11" id="KW-1185">Reference proteome</keyword>
<reference evidence="10 11" key="1">
    <citation type="submission" date="2024-09" db="EMBL/GenBank/DDBJ databases">
        <authorList>
            <person name="Lee S.D."/>
        </authorList>
    </citation>
    <scope>NUCLEOTIDE SEQUENCE [LARGE SCALE GENOMIC DNA]</scope>
    <source>
        <strain evidence="8 11">N1-1</strain>
        <strain evidence="9 10">N1-3</strain>
    </source>
</reference>
<evidence type="ECO:0000256" key="5">
    <source>
        <dbReference type="SAM" id="MobiDB-lite"/>
    </source>
</evidence>
<keyword evidence="1" id="KW-0805">Transcription regulation</keyword>
<dbReference type="SMART" id="SM00421">
    <property type="entry name" value="HTH_LUXR"/>
    <property type="match status" value="1"/>
</dbReference>
<dbReference type="InterPro" id="IPR036388">
    <property type="entry name" value="WH-like_DNA-bd_sf"/>
</dbReference>
<comment type="caution">
    <text evidence="4">Lacks conserved residue(s) required for the propagation of feature annotation.</text>
</comment>
<dbReference type="InterPro" id="IPR001789">
    <property type="entry name" value="Sig_transdc_resp-reg_receiver"/>
</dbReference>
<feature type="compositionally biased region" description="Low complexity" evidence="5">
    <location>
        <begin position="157"/>
        <end position="177"/>
    </location>
</feature>
<evidence type="ECO:0000256" key="4">
    <source>
        <dbReference type="PROSITE-ProRule" id="PRU00169"/>
    </source>
</evidence>